<dbReference type="Gene3D" id="3.40.50.10490">
    <property type="entry name" value="Glucose-6-phosphate isomerase like protein, domain 1"/>
    <property type="match status" value="1"/>
</dbReference>
<evidence type="ECO:0000256" key="3">
    <source>
        <dbReference type="ARBA" id="ARBA00023163"/>
    </source>
</evidence>
<evidence type="ECO:0000313" key="6">
    <source>
        <dbReference type="EMBL" id="MDV2884861.1"/>
    </source>
</evidence>
<organism evidence="6 7">
    <name type="scientific">Alkalihalophilus pseudofirmus</name>
    <name type="common">Bacillus pseudofirmus</name>
    <dbReference type="NCBI Taxonomy" id="79885"/>
    <lineage>
        <taxon>Bacteria</taxon>
        <taxon>Bacillati</taxon>
        <taxon>Bacillota</taxon>
        <taxon>Bacilli</taxon>
        <taxon>Bacillales</taxon>
        <taxon>Bacillaceae</taxon>
        <taxon>Alkalihalophilus</taxon>
    </lineage>
</organism>
<evidence type="ECO:0000313" key="7">
    <source>
        <dbReference type="Proteomes" id="UP001285636"/>
    </source>
</evidence>
<dbReference type="Pfam" id="PF01418">
    <property type="entry name" value="HTH_6"/>
    <property type="match status" value="1"/>
</dbReference>
<dbReference type="PANTHER" id="PTHR30514:SF1">
    <property type="entry name" value="HTH-TYPE TRANSCRIPTIONAL REGULATOR HEXR-RELATED"/>
    <property type="match status" value="1"/>
</dbReference>
<dbReference type="Proteomes" id="UP001285636">
    <property type="component" value="Unassembled WGS sequence"/>
</dbReference>
<sequence length="287" mass="32106">MLSLEETMIILKIKKHIHQFTSAERKVADYILEYGEFVPTMTTKQLAEAADASEASIVRFCKRIGFDSFRMLKVVLAKEFSQGPMTVNSVSLLQSNDTPHSLFQKVTHVNKMALDLTLKTLSHSEFEKAVAAFVQAKKVALFGVGGSYPPAVDGQYKLMRIGYHAVASSDYHYMVPFITYMKKGDVILCFSTSGKTKEVIDIAQYAKERGITVISITTLNQSPLYKMSDITLCIPDLETEERIGSIASRTAHQNVVDALYVSIFHEIGENLVEAFDLSREKASEKRK</sequence>
<dbReference type="InterPro" id="IPR000281">
    <property type="entry name" value="HTH_RpiR"/>
</dbReference>
<dbReference type="PANTHER" id="PTHR30514">
    <property type="entry name" value="GLUCOKINASE"/>
    <property type="match status" value="1"/>
</dbReference>
<evidence type="ECO:0000256" key="1">
    <source>
        <dbReference type="ARBA" id="ARBA00023015"/>
    </source>
</evidence>
<dbReference type="GO" id="GO:0003700">
    <property type="term" value="F:DNA-binding transcription factor activity"/>
    <property type="evidence" value="ECO:0007669"/>
    <property type="project" value="InterPro"/>
</dbReference>
<feature type="domain" description="SIS" evidence="5">
    <location>
        <begin position="129"/>
        <end position="269"/>
    </location>
</feature>
<dbReference type="InterPro" id="IPR047640">
    <property type="entry name" value="RpiR-like"/>
</dbReference>
<dbReference type="SUPFAM" id="SSF46689">
    <property type="entry name" value="Homeodomain-like"/>
    <property type="match status" value="1"/>
</dbReference>
<dbReference type="GO" id="GO:0003677">
    <property type="term" value="F:DNA binding"/>
    <property type="evidence" value="ECO:0007669"/>
    <property type="project" value="UniProtKB-KW"/>
</dbReference>
<reference evidence="6" key="1">
    <citation type="submission" date="2023-10" db="EMBL/GenBank/DDBJ databases">
        <title>Screening of Alkalihalophilus pseudofirmusBZ-TG-HK211 and Its Alleviation of Salt Stress on Rapeseed Growth.</title>
        <authorList>
            <person name="Zhao B."/>
            <person name="Guo T."/>
        </authorList>
    </citation>
    <scope>NUCLEOTIDE SEQUENCE</scope>
    <source>
        <strain evidence="6">BZ-TG-HK211</strain>
    </source>
</reference>
<dbReference type="AlphaFoldDB" id="A0AAJ2KTL9"/>
<dbReference type="Gene3D" id="1.10.10.10">
    <property type="entry name" value="Winged helix-like DNA-binding domain superfamily/Winged helix DNA-binding domain"/>
    <property type="match status" value="1"/>
</dbReference>
<evidence type="ECO:0000259" key="5">
    <source>
        <dbReference type="PROSITE" id="PS51464"/>
    </source>
</evidence>
<feature type="domain" description="HTH rpiR-type" evidence="4">
    <location>
        <begin position="7"/>
        <end position="83"/>
    </location>
</feature>
<dbReference type="PROSITE" id="PS51071">
    <property type="entry name" value="HTH_RPIR"/>
    <property type="match status" value="1"/>
</dbReference>
<dbReference type="InterPro" id="IPR035472">
    <property type="entry name" value="RpiR-like_SIS"/>
</dbReference>
<dbReference type="EMBL" id="JAWJAY010000001">
    <property type="protein sequence ID" value="MDV2884861.1"/>
    <property type="molecule type" value="Genomic_DNA"/>
</dbReference>
<dbReference type="Pfam" id="PF01380">
    <property type="entry name" value="SIS"/>
    <property type="match status" value="1"/>
</dbReference>
<dbReference type="SUPFAM" id="SSF53697">
    <property type="entry name" value="SIS domain"/>
    <property type="match status" value="1"/>
</dbReference>
<evidence type="ECO:0000256" key="2">
    <source>
        <dbReference type="ARBA" id="ARBA00023125"/>
    </source>
</evidence>
<comment type="caution">
    <text evidence="6">The sequence shown here is derived from an EMBL/GenBank/DDBJ whole genome shotgun (WGS) entry which is preliminary data.</text>
</comment>
<protein>
    <submittedName>
        <fullName evidence="6">MurR/RpiR family transcriptional regulator</fullName>
    </submittedName>
</protein>
<dbReference type="RefSeq" id="WP_323466304.1">
    <property type="nucleotide sequence ID" value="NZ_CP144224.1"/>
</dbReference>
<keyword evidence="2" id="KW-0238">DNA-binding</keyword>
<gene>
    <name evidence="6" type="ORF">RYX45_06700</name>
</gene>
<dbReference type="GO" id="GO:1901135">
    <property type="term" value="P:carbohydrate derivative metabolic process"/>
    <property type="evidence" value="ECO:0007669"/>
    <property type="project" value="InterPro"/>
</dbReference>
<dbReference type="PROSITE" id="PS51464">
    <property type="entry name" value="SIS"/>
    <property type="match status" value="1"/>
</dbReference>
<dbReference type="InterPro" id="IPR036388">
    <property type="entry name" value="WH-like_DNA-bd_sf"/>
</dbReference>
<evidence type="ECO:0000259" key="4">
    <source>
        <dbReference type="PROSITE" id="PS51071"/>
    </source>
</evidence>
<keyword evidence="3" id="KW-0804">Transcription</keyword>
<dbReference type="CDD" id="cd05013">
    <property type="entry name" value="SIS_RpiR"/>
    <property type="match status" value="1"/>
</dbReference>
<dbReference type="InterPro" id="IPR001347">
    <property type="entry name" value="SIS_dom"/>
</dbReference>
<name>A0AAJ2KTL9_ALKPS</name>
<accession>A0AAJ2KTL9</accession>
<dbReference type="InterPro" id="IPR009057">
    <property type="entry name" value="Homeodomain-like_sf"/>
</dbReference>
<dbReference type="GO" id="GO:0097367">
    <property type="term" value="F:carbohydrate derivative binding"/>
    <property type="evidence" value="ECO:0007669"/>
    <property type="project" value="InterPro"/>
</dbReference>
<keyword evidence="1" id="KW-0805">Transcription regulation</keyword>
<dbReference type="InterPro" id="IPR046348">
    <property type="entry name" value="SIS_dom_sf"/>
</dbReference>
<proteinExistence type="predicted"/>